<dbReference type="Proteomes" id="UP000198790">
    <property type="component" value="Unassembled WGS sequence"/>
</dbReference>
<keyword evidence="1" id="KW-0808">Transferase</keyword>
<dbReference type="CDD" id="cd02440">
    <property type="entry name" value="AdoMet_MTases"/>
    <property type="match status" value="1"/>
</dbReference>
<dbReference type="GO" id="GO:0032259">
    <property type="term" value="P:methylation"/>
    <property type="evidence" value="ECO:0007669"/>
    <property type="project" value="UniProtKB-KW"/>
</dbReference>
<dbReference type="GO" id="GO:0008168">
    <property type="term" value="F:methyltransferase activity"/>
    <property type="evidence" value="ECO:0007669"/>
    <property type="project" value="UniProtKB-KW"/>
</dbReference>
<dbReference type="InterPro" id="IPR029063">
    <property type="entry name" value="SAM-dependent_MTases_sf"/>
</dbReference>
<evidence type="ECO:0000313" key="2">
    <source>
        <dbReference type="Proteomes" id="UP000198790"/>
    </source>
</evidence>
<organism evidence="1 2">
    <name type="scientific">Algoriphagus aquimarinus</name>
    <dbReference type="NCBI Taxonomy" id="237018"/>
    <lineage>
        <taxon>Bacteria</taxon>
        <taxon>Pseudomonadati</taxon>
        <taxon>Bacteroidota</taxon>
        <taxon>Cytophagia</taxon>
        <taxon>Cytophagales</taxon>
        <taxon>Cyclobacteriaceae</taxon>
        <taxon>Algoriphagus</taxon>
    </lineage>
</organism>
<name>A0A1I1CGR4_9BACT</name>
<evidence type="ECO:0000313" key="1">
    <source>
        <dbReference type="EMBL" id="SFB60088.1"/>
    </source>
</evidence>
<dbReference type="Pfam" id="PF13489">
    <property type="entry name" value="Methyltransf_23"/>
    <property type="match status" value="1"/>
</dbReference>
<keyword evidence="2" id="KW-1185">Reference proteome</keyword>
<keyword evidence="1" id="KW-0489">Methyltransferase</keyword>
<dbReference type="RefSeq" id="WP_092901690.1">
    <property type="nucleotide sequence ID" value="NZ_FOKK01000028.1"/>
</dbReference>
<protein>
    <submittedName>
        <fullName evidence="1">Methyltransferase domain-containing protein</fullName>
    </submittedName>
</protein>
<sequence>MVEVKFDENLSKHEQKDMELFNSISRKYLNKDLSIHSSLARKERLMSSLQYANIQKTDRILEIGCGAGFSVKYLDIPYSEYVGVDYSEGLIDYAIRYNSSEKAKFICANIRDFKPEEKFDLVFMIGVLHHFDDFEVIMEHIVDLLKPGAVLIANEPQSSNKIVQLLRQFRTKFDKGYSEDQIQFLPHELEKIFQKSGMEKVQTFSQGYFSTPFAEVILKPTWLFYPITKVSIFFDQLIQKNSKNIMGWNVVGLGVKSIKDKTND</sequence>
<gene>
    <name evidence="1" type="ORF">SAMN04489723_12829</name>
</gene>
<dbReference type="OrthoDB" id="9770553at2"/>
<dbReference type="SUPFAM" id="SSF53335">
    <property type="entry name" value="S-adenosyl-L-methionine-dependent methyltransferases"/>
    <property type="match status" value="1"/>
</dbReference>
<proteinExistence type="predicted"/>
<dbReference type="PANTHER" id="PTHR43861">
    <property type="entry name" value="TRANS-ACONITATE 2-METHYLTRANSFERASE-RELATED"/>
    <property type="match status" value="1"/>
</dbReference>
<dbReference type="AlphaFoldDB" id="A0A1I1CGR4"/>
<dbReference type="Gene3D" id="3.40.50.150">
    <property type="entry name" value="Vaccinia Virus protein VP39"/>
    <property type="match status" value="1"/>
</dbReference>
<dbReference type="EMBL" id="FOKK01000028">
    <property type="protein sequence ID" value="SFB60088.1"/>
    <property type="molecule type" value="Genomic_DNA"/>
</dbReference>
<accession>A0A1I1CGR4</accession>
<dbReference type="STRING" id="237018.SAMN04489723_12829"/>
<reference evidence="1 2" key="1">
    <citation type="submission" date="2016-10" db="EMBL/GenBank/DDBJ databases">
        <authorList>
            <person name="de Groot N.N."/>
        </authorList>
    </citation>
    <scope>NUCLEOTIDE SEQUENCE [LARGE SCALE GENOMIC DNA]</scope>
    <source>
        <strain evidence="1 2">DSM 23399</strain>
    </source>
</reference>